<evidence type="ECO:0000259" key="1">
    <source>
        <dbReference type="Pfam" id="PF13808"/>
    </source>
</evidence>
<dbReference type="Proteomes" id="UP000660675">
    <property type="component" value="Unassembled WGS sequence"/>
</dbReference>
<dbReference type="RefSeq" id="WP_189545640.1">
    <property type="nucleotide sequence ID" value="NZ_BMTF01000016.1"/>
</dbReference>
<proteinExistence type="predicted"/>
<comment type="caution">
    <text evidence="2">The sequence shown here is derived from an EMBL/GenBank/DDBJ whole genome shotgun (WGS) entry which is preliminary data.</text>
</comment>
<dbReference type="InterPro" id="IPR032806">
    <property type="entry name" value="YbfD_N"/>
</dbReference>
<evidence type="ECO:0000313" key="2">
    <source>
        <dbReference type="EMBL" id="GGV90220.1"/>
    </source>
</evidence>
<keyword evidence="3" id="KW-1185">Reference proteome</keyword>
<evidence type="ECO:0000313" key="3">
    <source>
        <dbReference type="Proteomes" id="UP000660675"/>
    </source>
</evidence>
<accession>A0ABQ2W3C5</accession>
<organism evidence="2 3">
    <name type="scientific">Streptomyces gelaticus</name>
    <dbReference type="NCBI Taxonomy" id="285446"/>
    <lineage>
        <taxon>Bacteria</taxon>
        <taxon>Bacillati</taxon>
        <taxon>Actinomycetota</taxon>
        <taxon>Actinomycetes</taxon>
        <taxon>Kitasatosporales</taxon>
        <taxon>Streptomycetaceae</taxon>
        <taxon>Streptomyces</taxon>
    </lineage>
</organism>
<gene>
    <name evidence="2" type="ORF">GCM10015535_45810</name>
</gene>
<dbReference type="Pfam" id="PF13808">
    <property type="entry name" value="DDE_Tnp_1_assoc"/>
    <property type="match status" value="1"/>
</dbReference>
<protein>
    <recommendedName>
        <fullName evidence="1">H repeat-associated protein N-terminal domain-containing protein</fullName>
    </recommendedName>
</protein>
<reference evidence="3" key="1">
    <citation type="journal article" date="2019" name="Int. J. Syst. Evol. Microbiol.">
        <title>The Global Catalogue of Microorganisms (GCM) 10K type strain sequencing project: providing services to taxonomists for standard genome sequencing and annotation.</title>
        <authorList>
            <consortium name="The Broad Institute Genomics Platform"/>
            <consortium name="The Broad Institute Genome Sequencing Center for Infectious Disease"/>
            <person name="Wu L."/>
            <person name="Ma J."/>
        </authorList>
    </citation>
    <scope>NUCLEOTIDE SEQUENCE [LARGE SCALE GENOMIC DNA]</scope>
    <source>
        <strain evidence="3">JCM 4376</strain>
    </source>
</reference>
<sequence length="150" mass="16122">MPASSLISPALDQLADLAWWEAELASDPVAAESALVDRLRQVPDRRAERGRRHPLVLAACATLVVGGDPMTAIWQWAARAPQAELARIGARYDPLTGQYLVPSERTFRRVLADLNADALDTATCAYVTEVAAGTAPAPEIPRAVSRVPAR</sequence>
<dbReference type="EMBL" id="BMTF01000016">
    <property type="protein sequence ID" value="GGV90220.1"/>
    <property type="molecule type" value="Genomic_DNA"/>
</dbReference>
<name>A0ABQ2W3C5_9ACTN</name>
<feature type="domain" description="H repeat-associated protein N-terminal" evidence="1">
    <location>
        <begin position="37"/>
        <end position="126"/>
    </location>
</feature>